<protein>
    <submittedName>
        <fullName evidence="1">Uncharacterized protein</fullName>
    </submittedName>
</protein>
<reference evidence="1 2" key="1">
    <citation type="submission" date="2022-08" db="EMBL/GenBank/DDBJ databases">
        <title>Reclassification of Massilia species as members of the genera Telluria, Duganella, Pseudoduganella, Mokoshia gen. nov. and Zemynaea gen. nov. using orthogonal and non-orthogonal genome-based approaches.</title>
        <authorList>
            <person name="Bowman J.P."/>
        </authorList>
    </citation>
    <scope>NUCLEOTIDE SEQUENCE [LARGE SCALE GENOMIC DNA]</scope>
    <source>
        <strain evidence="1 2">LMG 28164</strain>
    </source>
</reference>
<proteinExistence type="predicted"/>
<sequence>MSTDMNHGMHSIPDTVQCRCPLADGSVLTLTATRRPRLNRAEVKCSVPGDARLAERMQQVVRLARLTEAGFDTRDQVVLSLDRPPPAGERGWELAAVLADRSVRGLLRPNAASLANGWSDEWERGRLAGHTLGPAPAAGADVLLGGAGGLPHLGLLSGHADPGAAVSTARAWFPLHSGAAGGMGWVEVSVHPLAKTGPDAAGTEALEEEHTIAAPGQDAARQLAVRQVLCGARHFDGRALGRWRSVVRFGDGEFAGRSWELALVMADRLARGREFVPRGRLIASGASSAWHAGRVDAVEGLEAKCALLLREAGPGDRILLPRAWQAQLPDGFAEQLRMQGASLACVERIGII</sequence>
<dbReference type="Proteomes" id="UP001205560">
    <property type="component" value="Unassembled WGS sequence"/>
</dbReference>
<organism evidence="1 2">
    <name type="scientific">Massilia norwichensis</name>
    <dbReference type="NCBI Taxonomy" id="1442366"/>
    <lineage>
        <taxon>Bacteria</taxon>
        <taxon>Pseudomonadati</taxon>
        <taxon>Pseudomonadota</taxon>
        <taxon>Betaproteobacteria</taxon>
        <taxon>Burkholderiales</taxon>
        <taxon>Oxalobacteraceae</taxon>
        <taxon>Telluria group</taxon>
        <taxon>Massilia</taxon>
    </lineage>
</organism>
<dbReference type="EMBL" id="JANUGX010000044">
    <property type="protein sequence ID" value="MCS0592454.1"/>
    <property type="molecule type" value="Genomic_DNA"/>
</dbReference>
<gene>
    <name evidence="1" type="ORF">NX782_25045</name>
</gene>
<evidence type="ECO:0000313" key="2">
    <source>
        <dbReference type="Proteomes" id="UP001205560"/>
    </source>
</evidence>
<accession>A0ABT2AE52</accession>
<dbReference type="RefSeq" id="WP_258848221.1">
    <property type="nucleotide sequence ID" value="NZ_JANUGX010000044.1"/>
</dbReference>
<name>A0ABT2AE52_9BURK</name>
<keyword evidence="2" id="KW-1185">Reference proteome</keyword>
<comment type="caution">
    <text evidence="1">The sequence shown here is derived from an EMBL/GenBank/DDBJ whole genome shotgun (WGS) entry which is preliminary data.</text>
</comment>
<evidence type="ECO:0000313" key="1">
    <source>
        <dbReference type="EMBL" id="MCS0592454.1"/>
    </source>
</evidence>